<comment type="caution">
    <text evidence="1">The sequence shown here is derived from an EMBL/GenBank/DDBJ whole genome shotgun (WGS) entry which is preliminary data.</text>
</comment>
<proteinExistence type="predicted"/>
<reference evidence="1" key="1">
    <citation type="submission" date="2020-11" db="EMBL/GenBank/DDBJ databases">
        <authorList>
            <consortium name="DOE Joint Genome Institute"/>
            <person name="Ahrendt S."/>
            <person name="Riley R."/>
            <person name="Andreopoulos W."/>
            <person name="Labutti K."/>
            <person name="Pangilinan J."/>
            <person name="Ruiz-Duenas F.J."/>
            <person name="Barrasa J.M."/>
            <person name="Sanchez-Garcia M."/>
            <person name="Camarero S."/>
            <person name="Miyauchi S."/>
            <person name="Serrano A."/>
            <person name="Linde D."/>
            <person name="Babiker R."/>
            <person name="Drula E."/>
            <person name="Ayuso-Fernandez I."/>
            <person name="Pacheco R."/>
            <person name="Padilla G."/>
            <person name="Ferreira P."/>
            <person name="Barriuso J."/>
            <person name="Kellner H."/>
            <person name="Castanera R."/>
            <person name="Alfaro M."/>
            <person name="Ramirez L."/>
            <person name="Pisabarro A.G."/>
            <person name="Kuo A."/>
            <person name="Tritt A."/>
            <person name="Lipzen A."/>
            <person name="He G."/>
            <person name="Yan M."/>
            <person name="Ng V."/>
            <person name="Cullen D."/>
            <person name="Martin F."/>
            <person name="Rosso M.-N."/>
            <person name="Henrissat B."/>
            <person name="Hibbett D."/>
            <person name="Martinez A.T."/>
            <person name="Grigoriev I.V."/>
        </authorList>
    </citation>
    <scope>NUCLEOTIDE SEQUENCE</scope>
    <source>
        <strain evidence="1">AH 40177</strain>
    </source>
</reference>
<evidence type="ECO:0000313" key="1">
    <source>
        <dbReference type="EMBL" id="KAF9065711.1"/>
    </source>
</evidence>
<sequence>MQPGPASFFMGSREFTISGGHFTNNAYYGSENWNSDTSKVSIYPRHKFHNWGVVRARKNWTFNSAVMEKEGSGKSMSVFVQTFEGHGVKQLFANTLEFSRQLKWTSPQHHRSISFLRFQKRRTLYHL</sequence>
<dbReference type="EMBL" id="JADNRY010000099">
    <property type="protein sequence ID" value="KAF9065711.1"/>
    <property type="molecule type" value="Genomic_DNA"/>
</dbReference>
<organism evidence="1 2">
    <name type="scientific">Rhodocollybia butyracea</name>
    <dbReference type="NCBI Taxonomy" id="206335"/>
    <lineage>
        <taxon>Eukaryota</taxon>
        <taxon>Fungi</taxon>
        <taxon>Dikarya</taxon>
        <taxon>Basidiomycota</taxon>
        <taxon>Agaricomycotina</taxon>
        <taxon>Agaricomycetes</taxon>
        <taxon>Agaricomycetidae</taxon>
        <taxon>Agaricales</taxon>
        <taxon>Marasmiineae</taxon>
        <taxon>Omphalotaceae</taxon>
        <taxon>Rhodocollybia</taxon>
    </lineage>
</organism>
<gene>
    <name evidence="1" type="ORF">BDP27DRAFT_1079708</name>
</gene>
<protein>
    <submittedName>
        <fullName evidence="1">Uncharacterized protein</fullName>
    </submittedName>
</protein>
<name>A0A9P5PLX6_9AGAR</name>
<dbReference type="OrthoDB" id="3026831at2759"/>
<dbReference type="AlphaFoldDB" id="A0A9P5PLX6"/>
<accession>A0A9P5PLX6</accession>
<evidence type="ECO:0000313" key="2">
    <source>
        <dbReference type="Proteomes" id="UP000772434"/>
    </source>
</evidence>
<keyword evidence="2" id="KW-1185">Reference proteome</keyword>
<dbReference type="Proteomes" id="UP000772434">
    <property type="component" value="Unassembled WGS sequence"/>
</dbReference>